<dbReference type="PANTHER" id="PTHR45712">
    <property type="entry name" value="AGAP008170-PA"/>
    <property type="match status" value="1"/>
</dbReference>
<proteinExistence type="predicted"/>
<gene>
    <name evidence="3" type="primary">PHLPP1_3</name>
    <name evidence="3" type="ORF">GOODEAATRI_026610</name>
</gene>
<evidence type="ECO:0000256" key="1">
    <source>
        <dbReference type="ARBA" id="ARBA00022614"/>
    </source>
</evidence>
<accession>A0ABV0PHG8</accession>
<dbReference type="Pfam" id="PF00560">
    <property type="entry name" value="LRR_1"/>
    <property type="match status" value="1"/>
</dbReference>
<dbReference type="InterPro" id="IPR032675">
    <property type="entry name" value="LRR_dom_sf"/>
</dbReference>
<protein>
    <submittedName>
        <fullName evidence="3">PH domain leucine-rich repeat-containing protein phosphatase 1</fullName>
    </submittedName>
</protein>
<evidence type="ECO:0000313" key="3">
    <source>
        <dbReference type="EMBL" id="MEQ2182856.1"/>
    </source>
</evidence>
<evidence type="ECO:0000256" key="2">
    <source>
        <dbReference type="ARBA" id="ARBA00022737"/>
    </source>
</evidence>
<dbReference type="Proteomes" id="UP001476798">
    <property type="component" value="Unassembled WGS sequence"/>
</dbReference>
<dbReference type="Gene3D" id="3.80.10.10">
    <property type="entry name" value="Ribonuclease Inhibitor"/>
    <property type="match status" value="3"/>
</dbReference>
<dbReference type="InterPro" id="IPR001611">
    <property type="entry name" value="Leu-rich_rpt"/>
</dbReference>
<dbReference type="SMART" id="SM00369">
    <property type="entry name" value="LRR_TYP"/>
    <property type="match status" value="8"/>
</dbReference>
<sequence>ITLPISVLCFSRFSRLRSLNLSNNHLGQFPLAICDIPTLTEVNLSCNYLDSVPSSVGAMNNLQTFLLDGNGLRDLPTELGSLQRLSYLGLSFNQFSQMPQVLERLASMEKLCMAGNNQETLTLQNFRLLHVKHIDLRLNKISIVVPDEPDLLRHVTQLDVRDNGLTELDASLFPRLEVLHCERNHITCLKVKGSLLKGIYASNNELRQLDVSPVPSNLSYMDISRNHMESLPDWLCEAKKLEVLDVSHNLITELPARLFCSNSLRKLSAGHNQLHKLPDRVERPLLEVLDVQHNQLVELPCNLFLKSNSLRCVNASANKLEHLPPSSLSEESHSILQELYLTNNWLTDKCVPMLTGHTHLRVLHMAYNHLQTFPAR</sequence>
<dbReference type="InterPro" id="IPR003591">
    <property type="entry name" value="Leu-rich_rpt_typical-subtyp"/>
</dbReference>
<keyword evidence="4" id="KW-1185">Reference proteome</keyword>
<dbReference type="SMART" id="SM00364">
    <property type="entry name" value="LRR_BAC"/>
    <property type="match status" value="9"/>
</dbReference>
<dbReference type="EMBL" id="JAHRIO010073291">
    <property type="protein sequence ID" value="MEQ2182856.1"/>
    <property type="molecule type" value="Genomic_DNA"/>
</dbReference>
<dbReference type="SUPFAM" id="SSF52058">
    <property type="entry name" value="L domain-like"/>
    <property type="match status" value="2"/>
</dbReference>
<dbReference type="PROSITE" id="PS51450">
    <property type="entry name" value="LRR"/>
    <property type="match status" value="2"/>
</dbReference>
<organism evidence="3 4">
    <name type="scientific">Goodea atripinnis</name>
    <dbReference type="NCBI Taxonomy" id="208336"/>
    <lineage>
        <taxon>Eukaryota</taxon>
        <taxon>Metazoa</taxon>
        <taxon>Chordata</taxon>
        <taxon>Craniata</taxon>
        <taxon>Vertebrata</taxon>
        <taxon>Euteleostomi</taxon>
        <taxon>Actinopterygii</taxon>
        <taxon>Neopterygii</taxon>
        <taxon>Teleostei</taxon>
        <taxon>Neoteleostei</taxon>
        <taxon>Acanthomorphata</taxon>
        <taxon>Ovalentaria</taxon>
        <taxon>Atherinomorphae</taxon>
        <taxon>Cyprinodontiformes</taxon>
        <taxon>Goodeidae</taxon>
        <taxon>Goodea</taxon>
    </lineage>
</organism>
<feature type="non-terminal residue" evidence="3">
    <location>
        <position position="1"/>
    </location>
</feature>
<name>A0ABV0PHG8_9TELE</name>
<reference evidence="3 4" key="1">
    <citation type="submission" date="2021-06" db="EMBL/GenBank/DDBJ databases">
        <authorList>
            <person name="Palmer J.M."/>
        </authorList>
    </citation>
    <scope>NUCLEOTIDE SEQUENCE [LARGE SCALE GENOMIC DNA]</scope>
    <source>
        <strain evidence="3 4">GA_2019</strain>
        <tissue evidence="3">Muscle</tissue>
    </source>
</reference>
<dbReference type="InterPro" id="IPR050333">
    <property type="entry name" value="SLRP"/>
</dbReference>
<evidence type="ECO:0000313" key="4">
    <source>
        <dbReference type="Proteomes" id="UP001476798"/>
    </source>
</evidence>
<dbReference type="PANTHER" id="PTHR45712:SF22">
    <property type="entry name" value="INSULIN-LIKE GROWTH FACTOR-BINDING PROTEIN COMPLEX ACID LABILE SUBUNIT"/>
    <property type="match status" value="1"/>
</dbReference>
<dbReference type="Pfam" id="PF13855">
    <property type="entry name" value="LRR_8"/>
    <property type="match status" value="2"/>
</dbReference>
<comment type="caution">
    <text evidence="3">The sequence shown here is derived from an EMBL/GenBank/DDBJ whole genome shotgun (WGS) entry which is preliminary data.</text>
</comment>
<keyword evidence="2" id="KW-0677">Repeat</keyword>
<keyword evidence="1" id="KW-0433">Leucine-rich repeat</keyword>